<feature type="transmembrane region" description="Helical" evidence="10">
    <location>
        <begin position="161"/>
        <end position="182"/>
    </location>
</feature>
<feature type="transmembrane region" description="Helical" evidence="10">
    <location>
        <begin position="15"/>
        <end position="37"/>
    </location>
</feature>
<evidence type="ECO:0000256" key="2">
    <source>
        <dbReference type="ARBA" id="ARBA00006574"/>
    </source>
</evidence>
<evidence type="ECO:0000256" key="4">
    <source>
        <dbReference type="ARBA" id="ARBA00022821"/>
    </source>
</evidence>
<evidence type="ECO:0000256" key="8">
    <source>
        <dbReference type="RuleBase" id="RU280816"/>
    </source>
</evidence>
<feature type="transmembrane region" description="Helical" evidence="10">
    <location>
        <begin position="357"/>
        <end position="377"/>
    </location>
</feature>
<dbReference type="PANTHER" id="PTHR31942:SF77">
    <property type="entry name" value="MLO-LIKE PROTEIN 14"/>
    <property type="match status" value="1"/>
</dbReference>
<dbReference type="OMA" id="RRMRMFP"/>
<dbReference type="GO" id="GO:0005516">
    <property type="term" value="F:calmodulin binding"/>
    <property type="evidence" value="ECO:0007669"/>
    <property type="project" value="UniProtKB-KW"/>
</dbReference>
<protein>
    <recommendedName>
        <fullName evidence="8">MLO-like protein</fullName>
    </recommendedName>
</protein>
<evidence type="ECO:0000256" key="3">
    <source>
        <dbReference type="ARBA" id="ARBA00022692"/>
    </source>
</evidence>
<reference evidence="11" key="2">
    <citation type="submission" date="2021-03" db="UniProtKB">
        <authorList>
            <consortium name="EnsemblPlants"/>
        </authorList>
    </citation>
    <scope>IDENTIFICATION</scope>
</reference>
<dbReference type="EnsemblPlants" id="AUR62029369-RA">
    <property type="protein sequence ID" value="AUR62029369-RA:cds"/>
    <property type="gene ID" value="AUR62029369"/>
</dbReference>
<evidence type="ECO:0000313" key="11">
    <source>
        <dbReference type="EnsemblPlants" id="AUR62029369-RA:cds"/>
    </source>
</evidence>
<evidence type="ECO:0000256" key="9">
    <source>
        <dbReference type="SAM" id="MobiDB-lite"/>
    </source>
</evidence>
<keyword evidence="12" id="KW-1185">Reference proteome</keyword>
<keyword evidence="8" id="KW-0112">Calmodulin-binding</keyword>
<feature type="compositionally biased region" description="Polar residues" evidence="9">
    <location>
        <begin position="449"/>
        <end position="460"/>
    </location>
</feature>
<dbReference type="GO" id="GO:0006952">
    <property type="term" value="P:defense response"/>
    <property type="evidence" value="ECO:0007669"/>
    <property type="project" value="UniProtKB-KW"/>
</dbReference>
<feature type="region of interest" description="Disordered" evidence="9">
    <location>
        <begin position="449"/>
        <end position="509"/>
    </location>
</feature>
<feature type="compositionally biased region" description="Low complexity" evidence="9">
    <location>
        <begin position="479"/>
        <end position="493"/>
    </location>
</feature>
<feature type="transmembrane region" description="Helical" evidence="10">
    <location>
        <begin position="67"/>
        <end position="89"/>
    </location>
</feature>
<feature type="transmembrane region" description="Helical" evidence="10">
    <location>
        <begin position="317"/>
        <end position="337"/>
    </location>
</feature>
<evidence type="ECO:0000256" key="7">
    <source>
        <dbReference type="ARBA" id="ARBA00023265"/>
    </source>
</evidence>
<dbReference type="Pfam" id="PF03094">
    <property type="entry name" value="Mlo"/>
    <property type="match status" value="2"/>
</dbReference>
<comment type="subcellular location">
    <subcellularLocation>
        <location evidence="1 8">Membrane</location>
        <topology evidence="1 8">Multi-pass membrane protein</topology>
    </subcellularLocation>
</comment>
<sequence length="509" mass="57786">MVIEMEDKNEEMRSLALTPTWSVASVLTFFVAISLLVERSIHWLSNWLDKTRRKPLLQTVEKMKEELMLLGFISLLLTATSSTISSFCISSKFFGGVFSPCSESEVHEASEEDLSEGRKLWTSSPQNFRRLMSVLHQNKCPEACGKEPFVSYEGLEQLHRFIFIMAVTHVSYSCLTMLLAIVKTCFFRQFGHSVVRADYLTLRKGFIMNHKLSRRYDFHSYMVQSMEEEFQRIVGVSGPLWGFVVAFMLFNIRGSNLYFWIAILPIALVLLVGTKLQHVIATLTLESAGLSGFFTGTKLKPRDDLFWFKKPELLLSLIHFILFQNSFELASFFWFWWQFGYDSCFISNHLLVYLRLLLGFSGQFLCSYSTLPLYALVTQMGTNYKAALIPHRIRETLHGWKKSAAKRKKRLGMYGDDSTVHTDASTVISLDEDDSHMLDIPVSGAATQSEIELQSPSTADASPPVANESSSRVGTPLLRPSASISARIPSSQQIDIPRCSSMPNRRTDQ</sequence>
<evidence type="ECO:0000256" key="5">
    <source>
        <dbReference type="ARBA" id="ARBA00022989"/>
    </source>
</evidence>
<dbReference type="Proteomes" id="UP000596660">
    <property type="component" value="Unplaced"/>
</dbReference>
<dbReference type="PANTHER" id="PTHR31942">
    <property type="entry name" value="MLO-LIKE PROTEIN 1"/>
    <property type="match status" value="1"/>
</dbReference>
<keyword evidence="3 8" id="KW-0812">Transmembrane</keyword>
<feature type="transmembrane region" description="Helical" evidence="10">
    <location>
        <begin position="257"/>
        <end position="273"/>
    </location>
</feature>
<dbReference type="AlphaFoldDB" id="A0A803MHB7"/>
<feature type="transmembrane region" description="Helical" evidence="10">
    <location>
        <begin position="230"/>
        <end position="250"/>
    </location>
</feature>
<comment type="function">
    <text evidence="8">May be involved in modulation of pathogen defense and leaf cell death.</text>
</comment>
<evidence type="ECO:0000256" key="10">
    <source>
        <dbReference type="SAM" id="Phobius"/>
    </source>
</evidence>
<dbReference type="GO" id="GO:0016020">
    <property type="term" value="C:membrane"/>
    <property type="evidence" value="ECO:0007669"/>
    <property type="project" value="UniProtKB-SubCell"/>
</dbReference>
<organism evidence="11 12">
    <name type="scientific">Chenopodium quinoa</name>
    <name type="common">Quinoa</name>
    <dbReference type="NCBI Taxonomy" id="63459"/>
    <lineage>
        <taxon>Eukaryota</taxon>
        <taxon>Viridiplantae</taxon>
        <taxon>Streptophyta</taxon>
        <taxon>Embryophyta</taxon>
        <taxon>Tracheophyta</taxon>
        <taxon>Spermatophyta</taxon>
        <taxon>Magnoliopsida</taxon>
        <taxon>eudicotyledons</taxon>
        <taxon>Gunneridae</taxon>
        <taxon>Pentapetalae</taxon>
        <taxon>Caryophyllales</taxon>
        <taxon>Chenopodiaceae</taxon>
        <taxon>Chenopodioideae</taxon>
        <taxon>Atripliceae</taxon>
        <taxon>Chenopodium</taxon>
    </lineage>
</organism>
<name>A0A803MHB7_CHEQI</name>
<dbReference type="InterPro" id="IPR004326">
    <property type="entry name" value="Mlo"/>
</dbReference>
<evidence type="ECO:0000256" key="1">
    <source>
        <dbReference type="ARBA" id="ARBA00004141"/>
    </source>
</evidence>
<keyword evidence="5 8" id="KW-1133">Transmembrane helix</keyword>
<gene>
    <name evidence="8" type="primary">MLO</name>
</gene>
<reference evidence="11" key="1">
    <citation type="journal article" date="2017" name="Nature">
        <title>The genome of Chenopodium quinoa.</title>
        <authorList>
            <person name="Jarvis D.E."/>
            <person name="Ho Y.S."/>
            <person name="Lightfoot D.J."/>
            <person name="Schmoeckel S.M."/>
            <person name="Li B."/>
            <person name="Borm T.J.A."/>
            <person name="Ohyanagi H."/>
            <person name="Mineta K."/>
            <person name="Michell C.T."/>
            <person name="Saber N."/>
            <person name="Kharbatia N.M."/>
            <person name="Rupper R.R."/>
            <person name="Sharp A.R."/>
            <person name="Dally N."/>
            <person name="Boughton B.A."/>
            <person name="Woo Y.H."/>
            <person name="Gao G."/>
            <person name="Schijlen E.G.W.M."/>
            <person name="Guo X."/>
            <person name="Momin A.A."/>
            <person name="Negrao S."/>
            <person name="Al-Babili S."/>
            <person name="Gehring C."/>
            <person name="Roessner U."/>
            <person name="Jung C."/>
            <person name="Murphy K."/>
            <person name="Arold S.T."/>
            <person name="Gojobori T."/>
            <person name="van der Linden C.G."/>
            <person name="van Loo E.N."/>
            <person name="Jellen E.N."/>
            <person name="Maughan P.J."/>
            <person name="Tester M."/>
        </authorList>
    </citation>
    <scope>NUCLEOTIDE SEQUENCE [LARGE SCALE GENOMIC DNA]</scope>
    <source>
        <strain evidence="11">cv. PI 614886</strain>
    </source>
</reference>
<evidence type="ECO:0000256" key="6">
    <source>
        <dbReference type="ARBA" id="ARBA00023136"/>
    </source>
</evidence>
<comment type="similarity">
    <text evidence="2 8">Belongs to the MLO family.</text>
</comment>
<dbReference type="Gramene" id="AUR62029369-RA">
    <property type="protein sequence ID" value="AUR62029369-RA:cds"/>
    <property type="gene ID" value="AUR62029369"/>
</dbReference>
<keyword evidence="4 8" id="KW-0611">Plant defense</keyword>
<accession>A0A803MHB7</accession>
<keyword evidence="6 8" id="KW-0472">Membrane</keyword>
<evidence type="ECO:0000313" key="12">
    <source>
        <dbReference type="Proteomes" id="UP000596660"/>
    </source>
</evidence>
<proteinExistence type="inferred from homology"/>
<keyword evidence="7 8" id="KW-0568">Pathogenesis-related protein</keyword>
<comment type="domain">
    <text evidence="8">The C-terminus contains a calmodulin-binding domain, which binds calmodulin in a calcium-dependent fashion.</text>
</comment>